<evidence type="ECO:0000256" key="7">
    <source>
        <dbReference type="ARBA" id="ARBA00023274"/>
    </source>
</evidence>
<reference evidence="12 13" key="1">
    <citation type="submission" date="2015-01" db="EMBL/GenBank/DDBJ databases">
        <title>Evolution of Trichinella species and genotypes.</title>
        <authorList>
            <person name="Korhonen P.K."/>
            <person name="Edoardo P."/>
            <person name="Giuseppe L.R."/>
            <person name="Gasser R.B."/>
        </authorList>
    </citation>
    <scope>NUCLEOTIDE SEQUENCE [LARGE SCALE GENOMIC DNA]</scope>
    <source>
        <strain evidence="12">ISS417</strain>
    </source>
</reference>
<sequence>LYNSMFFSLFTRQYNRSTLILPMHLQTSLRMLLPSRLLCSESTPVEEIANDQGRMASVNLEELGTNDVEKRKKKLRPIHPWPVSVKYMESETYKQTYGNNLIWVLYRRNTKGPMHMLSRTRPNCVDGDGRFRTNYPCPICRDEYLVVDYRNIKLLQQFIIPQTGQLVESRKSGLCGHQYLKLRVEIAKATDCGYIPFTVPFRNYDYSEYYSWWPKGDNDNFVEEEPEFPAIEQQSPKLVYPTHNPDVFPNMIRRRRNPFKQNPYRSGDRRR</sequence>
<evidence type="ECO:0000256" key="9">
    <source>
        <dbReference type="ARBA" id="ARBA00035130"/>
    </source>
</evidence>
<evidence type="ECO:0000256" key="10">
    <source>
        <dbReference type="ARBA" id="ARBA00035515"/>
    </source>
</evidence>
<dbReference type="EMBL" id="JYDJ01000038">
    <property type="protein sequence ID" value="KRX47789.1"/>
    <property type="molecule type" value="Genomic_DNA"/>
</dbReference>
<keyword evidence="4" id="KW-0809">Transit peptide</keyword>
<dbReference type="Gene3D" id="4.10.640.10">
    <property type="entry name" value="Ribosomal protein S18"/>
    <property type="match status" value="1"/>
</dbReference>
<dbReference type="GO" id="GO:1990904">
    <property type="term" value="C:ribonucleoprotein complex"/>
    <property type="evidence" value="ECO:0007669"/>
    <property type="project" value="UniProtKB-KW"/>
</dbReference>
<dbReference type="PANTHER" id="PTHR13329:SF2">
    <property type="entry name" value="SMALL RIBOSOMAL SUBUNIT PROTEIN MS40"/>
    <property type="match status" value="1"/>
</dbReference>
<keyword evidence="3" id="KW-0597">Phosphoprotein</keyword>
<evidence type="ECO:0000256" key="4">
    <source>
        <dbReference type="ARBA" id="ARBA00022946"/>
    </source>
</evidence>
<dbReference type="InterPro" id="IPR001648">
    <property type="entry name" value="Ribosomal_bS18"/>
</dbReference>
<dbReference type="GO" id="GO:0003735">
    <property type="term" value="F:structural constituent of ribosome"/>
    <property type="evidence" value="ECO:0007669"/>
    <property type="project" value="InterPro"/>
</dbReference>
<comment type="subcellular location">
    <subcellularLocation>
        <location evidence="1">Mitochondrion</location>
    </subcellularLocation>
</comment>
<dbReference type="SUPFAM" id="SSF46911">
    <property type="entry name" value="Ribosomal protein S18"/>
    <property type="match status" value="1"/>
</dbReference>
<evidence type="ECO:0000256" key="1">
    <source>
        <dbReference type="ARBA" id="ARBA00004173"/>
    </source>
</evidence>
<dbReference type="GO" id="GO:0005840">
    <property type="term" value="C:ribosome"/>
    <property type="evidence" value="ECO:0007669"/>
    <property type="project" value="UniProtKB-KW"/>
</dbReference>
<evidence type="ECO:0000313" key="12">
    <source>
        <dbReference type="EMBL" id="KRX47789.1"/>
    </source>
</evidence>
<dbReference type="PANTHER" id="PTHR13329">
    <property type="entry name" value="MITOCHONDRIAL RIBOSOMAL PROTEIN S18B"/>
    <property type="match status" value="1"/>
</dbReference>
<keyword evidence="5 12" id="KW-0689">Ribosomal protein</keyword>
<dbReference type="AlphaFoldDB" id="A0A0V0U9T7"/>
<dbReference type="GO" id="GO:0005739">
    <property type="term" value="C:mitochondrion"/>
    <property type="evidence" value="ECO:0007669"/>
    <property type="project" value="UniProtKB-SubCell"/>
</dbReference>
<dbReference type="InterPro" id="IPR040054">
    <property type="entry name" value="MRPS18B"/>
</dbReference>
<dbReference type="Pfam" id="PF01084">
    <property type="entry name" value="Ribosomal_S18"/>
    <property type="match status" value="1"/>
</dbReference>
<proteinExistence type="inferred from homology"/>
<evidence type="ECO:0000256" key="6">
    <source>
        <dbReference type="ARBA" id="ARBA00023128"/>
    </source>
</evidence>
<evidence type="ECO:0000256" key="5">
    <source>
        <dbReference type="ARBA" id="ARBA00022980"/>
    </source>
</evidence>
<keyword evidence="13" id="KW-1185">Reference proteome</keyword>
<evidence type="ECO:0000256" key="3">
    <source>
        <dbReference type="ARBA" id="ARBA00022553"/>
    </source>
</evidence>
<organism evidence="12 13">
    <name type="scientific">Trichinella murrelli</name>
    <dbReference type="NCBI Taxonomy" id="144512"/>
    <lineage>
        <taxon>Eukaryota</taxon>
        <taxon>Metazoa</taxon>
        <taxon>Ecdysozoa</taxon>
        <taxon>Nematoda</taxon>
        <taxon>Enoplea</taxon>
        <taxon>Dorylaimia</taxon>
        <taxon>Trichinellida</taxon>
        <taxon>Trichinellidae</taxon>
        <taxon>Trichinella</taxon>
    </lineage>
</organism>
<dbReference type="OrthoDB" id="21463at2759"/>
<evidence type="ECO:0000256" key="8">
    <source>
        <dbReference type="ARBA" id="ARBA00032055"/>
    </source>
</evidence>
<evidence type="ECO:0000256" key="11">
    <source>
        <dbReference type="SAM" id="MobiDB-lite"/>
    </source>
</evidence>
<dbReference type="STRING" id="144512.A0A0V0U9T7"/>
<dbReference type="Proteomes" id="UP000055048">
    <property type="component" value="Unassembled WGS sequence"/>
</dbReference>
<gene>
    <name evidence="12" type="primary">MRPS18B</name>
    <name evidence="12" type="ORF">T05_3019</name>
</gene>
<dbReference type="GO" id="GO:0032543">
    <property type="term" value="P:mitochondrial translation"/>
    <property type="evidence" value="ECO:0007669"/>
    <property type="project" value="InterPro"/>
</dbReference>
<feature type="non-terminal residue" evidence="12">
    <location>
        <position position="1"/>
    </location>
</feature>
<comment type="caution">
    <text evidence="12">The sequence shown here is derived from an EMBL/GenBank/DDBJ whole genome shotgun (WGS) entry which is preliminary data.</text>
</comment>
<comment type="similarity">
    <text evidence="2">Belongs to the bacterial ribosomal protein bS18 family. Mitochondrion-specific ribosomal protein mS40 subfamily.</text>
</comment>
<evidence type="ECO:0000313" key="13">
    <source>
        <dbReference type="Proteomes" id="UP000055048"/>
    </source>
</evidence>
<evidence type="ECO:0000256" key="2">
    <source>
        <dbReference type="ARBA" id="ARBA00006136"/>
    </source>
</evidence>
<feature type="region of interest" description="Disordered" evidence="11">
    <location>
        <begin position="252"/>
        <end position="271"/>
    </location>
</feature>
<protein>
    <recommendedName>
        <fullName evidence="9">Small ribosomal subunit protein mS40</fullName>
    </recommendedName>
    <alternativeName>
        <fullName evidence="8">28S ribosomal protein S18-2, mitochondrial</fullName>
    </alternativeName>
    <alternativeName>
        <fullName evidence="10">28S ribosomal protein S18b, mitochondrial</fullName>
    </alternativeName>
</protein>
<keyword evidence="7" id="KW-0687">Ribonucleoprotein</keyword>
<dbReference type="InterPro" id="IPR036870">
    <property type="entry name" value="Ribosomal_bS18_sf"/>
</dbReference>
<name>A0A0V0U9T7_9BILA</name>
<keyword evidence="6" id="KW-0496">Mitochondrion</keyword>
<accession>A0A0V0U9T7</accession>